<reference evidence="3" key="2">
    <citation type="journal article" date="2018" name="Plant J.">
        <title>The Sorghum bicolor reference genome: improved assembly, gene annotations, a transcriptome atlas, and signatures of genome organization.</title>
        <authorList>
            <person name="McCormick R.F."/>
            <person name="Truong S.K."/>
            <person name="Sreedasyam A."/>
            <person name="Jenkins J."/>
            <person name="Shu S."/>
            <person name="Sims D."/>
            <person name="Kennedy M."/>
            <person name="Amirebrahimi M."/>
            <person name="Weers B.D."/>
            <person name="McKinley B."/>
            <person name="Mattison A."/>
            <person name="Morishige D.T."/>
            <person name="Grimwood J."/>
            <person name="Schmutz J."/>
            <person name="Mullet J.E."/>
        </authorList>
    </citation>
    <scope>NUCLEOTIDE SEQUENCE [LARGE SCALE GENOMIC DNA]</scope>
    <source>
        <strain evidence="3">cv. BTx623</strain>
    </source>
</reference>
<feature type="compositionally biased region" description="Low complexity" evidence="1">
    <location>
        <begin position="320"/>
        <end position="332"/>
    </location>
</feature>
<dbReference type="AlphaFoldDB" id="A0A1Z5R2P3"/>
<keyword evidence="3" id="KW-1185">Reference proteome</keyword>
<feature type="compositionally biased region" description="Low complexity" evidence="1">
    <location>
        <begin position="50"/>
        <end position="65"/>
    </location>
</feature>
<feature type="region of interest" description="Disordered" evidence="1">
    <location>
        <begin position="35"/>
        <end position="81"/>
    </location>
</feature>
<name>A0A1Z5R2P3_SORBI</name>
<feature type="compositionally biased region" description="Low complexity" evidence="1">
    <location>
        <begin position="469"/>
        <end position="478"/>
    </location>
</feature>
<gene>
    <name evidence="2" type="ORF">SORBI_3009G137401</name>
</gene>
<sequence>MMVDARKLSSHNSLYNPLNISSLLRLTFYVISSSSKNNGRRGGGEKMTNSSSSSSSTRTSTATATMVGDETRDARRKEGTHGRIANSQEFLDSMRLRLRLRCGGLSLARFVCRSVGSSGGCAAEGWGTGSKRISNFMYPRAEGGGGRPPAVTPMPIAVRRRTEPRRAGRQWSPDVGNSVSSRRPPLPPAPRDPRSMSSAKEAGAIIPIPAPAPTMRWWCIPGGPTTGGAATRLRKPPCRSTVVVGERARGGGVVEVSDLRRVVLLVVVVRGAAHGGEGRVGVDGRAVAVARREEGDGPRGEEVLGVGVGAGPRGVASPRTSTASASTSASASAAEPLHALERRYFWRWDATFSRVRPSTLISCIMVLGTAFLMPRCATASTKRLCSCGVHTRRGRLSVRAGSSPAPPPPAPPLEPAADDAPPPPPLPLMSGIPPPAPPAPPAPAPPPCVAMSKATARSGVMSVCVSGMSSSGRGSWCSSPPPPRANQLGSSSSLMSSSALPPLLGASRAILAARSLDSTPGRRRRRRRLDSTPAGGASEERRERREGLLRGGSLFF</sequence>
<dbReference type="Gramene" id="OQU78010">
    <property type="protein sequence ID" value="OQU78010"/>
    <property type="gene ID" value="SORBI_3009G137401"/>
</dbReference>
<feature type="compositionally biased region" description="Pro residues" evidence="1">
    <location>
        <begin position="404"/>
        <end position="446"/>
    </location>
</feature>
<dbReference type="Proteomes" id="UP000000768">
    <property type="component" value="Chromosome 9"/>
</dbReference>
<feature type="region of interest" description="Disordered" evidence="1">
    <location>
        <begin position="469"/>
        <end position="496"/>
    </location>
</feature>
<dbReference type="EMBL" id="CM000768">
    <property type="protein sequence ID" value="OQU78010.1"/>
    <property type="molecule type" value="Genomic_DNA"/>
</dbReference>
<evidence type="ECO:0000313" key="2">
    <source>
        <dbReference type="EMBL" id="OQU78010.1"/>
    </source>
</evidence>
<evidence type="ECO:0000313" key="3">
    <source>
        <dbReference type="Proteomes" id="UP000000768"/>
    </source>
</evidence>
<accession>A0A1Z5R2P3</accession>
<dbReference type="InParanoid" id="A0A1Z5R2P3"/>
<feature type="region of interest" description="Disordered" evidence="1">
    <location>
        <begin position="292"/>
        <end position="332"/>
    </location>
</feature>
<dbReference type="OMA" id="PMRHELE"/>
<proteinExistence type="predicted"/>
<evidence type="ECO:0000256" key="1">
    <source>
        <dbReference type="SAM" id="MobiDB-lite"/>
    </source>
</evidence>
<protein>
    <submittedName>
        <fullName evidence="2">Uncharacterized protein</fullName>
    </submittedName>
</protein>
<feature type="compositionally biased region" description="Basic and acidic residues" evidence="1">
    <location>
        <begin position="69"/>
        <end position="81"/>
    </location>
</feature>
<feature type="region of interest" description="Disordered" evidence="1">
    <location>
        <begin position="395"/>
        <end position="446"/>
    </location>
</feature>
<feature type="region of interest" description="Disordered" evidence="1">
    <location>
        <begin position="160"/>
        <end position="199"/>
    </location>
</feature>
<feature type="compositionally biased region" description="Basic and acidic residues" evidence="1">
    <location>
        <begin position="538"/>
        <end position="548"/>
    </location>
</feature>
<feature type="region of interest" description="Disordered" evidence="1">
    <location>
        <begin position="514"/>
        <end position="556"/>
    </location>
</feature>
<organism evidence="2 3">
    <name type="scientific">Sorghum bicolor</name>
    <name type="common">Sorghum</name>
    <name type="synonym">Sorghum vulgare</name>
    <dbReference type="NCBI Taxonomy" id="4558"/>
    <lineage>
        <taxon>Eukaryota</taxon>
        <taxon>Viridiplantae</taxon>
        <taxon>Streptophyta</taxon>
        <taxon>Embryophyta</taxon>
        <taxon>Tracheophyta</taxon>
        <taxon>Spermatophyta</taxon>
        <taxon>Magnoliopsida</taxon>
        <taxon>Liliopsida</taxon>
        <taxon>Poales</taxon>
        <taxon>Poaceae</taxon>
        <taxon>PACMAD clade</taxon>
        <taxon>Panicoideae</taxon>
        <taxon>Andropogonodae</taxon>
        <taxon>Andropogoneae</taxon>
        <taxon>Sorghinae</taxon>
        <taxon>Sorghum</taxon>
    </lineage>
</organism>
<feature type="compositionally biased region" description="Basic and acidic residues" evidence="1">
    <location>
        <begin position="292"/>
        <end position="302"/>
    </location>
</feature>
<reference evidence="2 3" key="1">
    <citation type="journal article" date="2009" name="Nature">
        <title>The Sorghum bicolor genome and the diversification of grasses.</title>
        <authorList>
            <person name="Paterson A.H."/>
            <person name="Bowers J.E."/>
            <person name="Bruggmann R."/>
            <person name="Dubchak I."/>
            <person name="Grimwood J."/>
            <person name="Gundlach H."/>
            <person name="Haberer G."/>
            <person name="Hellsten U."/>
            <person name="Mitros T."/>
            <person name="Poliakov A."/>
            <person name="Schmutz J."/>
            <person name="Spannagl M."/>
            <person name="Tang H."/>
            <person name="Wang X."/>
            <person name="Wicker T."/>
            <person name="Bharti A.K."/>
            <person name="Chapman J."/>
            <person name="Feltus F.A."/>
            <person name="Gowik U."/>
            <person name="Grigoriev I.V."/>
            <person name="Lyons E."/>
            <person name="Maher C.A."/>
            <person name="Martis M."/>
            <person name="Narechania A."/>
            <person name="Otillar R.P."/>
            <person name="Penning B.W."/>
            <person name="Salamov A.A."/>
            <person name="Wang Y."/>
            <person name="Zhang L."/>
            <person name="Carpita N.C."/>
            <person name="Freeling M."/>
            <person name="Gingle A.R."/>
            <person name="Hash C.T."/>
            <person name="Keller B."/>
            <person name="Klein P."/>
            <person name="Kresovich S."/>
            <person name="McCann M.C."/>
            <person name="Ming R."/>
            <person name="Peterson D.G."/>
            <person name="Mehboob-ur-Rahman"/>
            <person name="Ware D."/>
            <person name="Westhoff P."/>
            <person name="Mayer K.F."/>
            <person name="Messing J."/>
            <person name="Rokhsar D.S."/>
        </authorList>
    </citation>
    <scope>NUCLEOTIDE SEQUENCE [LARGE SCALE GENOMIC DNA]</scope>
    <source>
        <strain evidence="3">cv. BTx623</strain>
    </source>
</reference>